<dbReference type="InterPro" id="IPR040079">
    <property type="entry name" value="Glutathione_S-Trfase"/>
</dbReference>
<sequence length="281" mass="30983">MPSILSRLFEGKAVVALVLAHAVAGGVVLALRKRKNKKRELQKPGVVYLHQFPSARSVPSLSSPCLKLETYLRLANIEYEDVRGMEMSPLGKCPWIELDDVVVPDSDTVIDYLAHKIPDKDLDAHLTTADAAMAHLVKRTLEEHVYWGIVYNRWVEDKDKTISTVIGKGIVPSFVGKMIAAGIEKALYGHGLGRHPRTELYHRVAKDLKAASTILGDRPFFGGNAPCAADASVFGTVANILWTPFASPMLDLLKSDLRNLVAHAERIKALAWPDWDDCLAN</sequence>
<evidence type="ECO:0000256" key="1">
    <source>
        <dbReference type="ARBA" id="ARBA00006475"/>
    </source>
</evidence>
<dbReference type="Pfam" id="PF17172">
    <property type="entry name" value="GST_N_4"/>
    <property type="match status" value="1"/>
</dbReference>
<dbReference type="Gene3D" id="3.40.30.10">
    <property type="entry name" value="Glutaredoxin"/>
    <property type="match status" value="1"/>
</dbReference>
<keyword evidence="6" id="KW-1185">Reference proteome</keyword>
<evidence type="ECO:0000259" key="4">
    <source>
        <dbReference type="Pfam" id="PF17172"/>
    </source>
</evidence>
<dbReference type="AlphaFoldDB" id="A0AAD7UEE7"/>
<dbReference type="SUPFAM" id="SSF47616">
    <property type="entry name" value="GST C-terminal domain-like"/>
    <property type="match status" value="1"/>
</dbReference>
<evidence type="ECO:0000256" key="2">
    <source>
        <dbReference type="SAM" id="Phobius"/>
    </source>
</evidence>
<proteinExistence type="inferred from homology"/>
<dbReference type="SFLD" id="SFLDS00019">
    <property type="entry name" value="Glutathione_Transferase_(cytos"/>
    <property type="match status" value="1"/>
</dbReference>
<keyword evidence="2" id="KW-0812">Transmembrane</keyword>
<dbReference type="GO" id="GO:0005737">
    <property type="term" value="C:cytoplasm"/>
    <property type="evidence" value="ECO:0007669"/>
    <property type="project" value="TreeGrafter"/>
</dbReference>
<dbReference type="EMBL" id="JAQMWT010000379">
    <property type="protein sequence ID" value="KAJ8602456.1"/>
    <property type="molecule type" value="Genomic_DNA"/>
</dbReference>
<comment type="caution">
    <text evidence="5">The sequence shown here is derived from an EMBL/GenBank/DDBJ whole genome shotgun (WGS) entry which is preliminary data.</text>
</comment>
<dbReference type="InterPro" id="IPR012336">
    <property type="entry name" value="Thioredoxin-like_fold"/>
</dbReference>
<gene>
    <name evidence="5" type="ORF">CTAYLR_001287</name>
</gene>
<evidence type="ECO:0000259" key="3">
    <source>
        <dbReference type="Pfam" id="PF17171"/>
    </source>
</evidence>
<keyword evidence="2" id="KW-1133">Transmembrane helix</keyword>
<feature type="domain" description="Metaxin glutathione S-transferase" evidence="3">
    <location>
        <begin position="205"/>
        <end position="267"/>
    </location>
</feature>
<dbReference type="Proteomes" id="UP001230188">
    <property type="component" value="Unassembled WGS sequence"/>
</dbReference>
<dbReference type="PANTHER" id="PTHR12289:SF41">
    <property type="entry name" value="FAILED AXON CONNECTIONS-RELATED"/>
    <property type="match status" value="1"/>
</dbReference>
<dbReference type="SUPFAM" id="SSF52833">
    <property type="entry name" value="Thioredoxin-like"/>
    <property type="match status" value="1"/>
</dbReference>
<dbReference type="InterPro" id="IPR033468">
    <property type="entry name" value="Metaxin_GST"/>
</dbReference>
<dbReference type="InterPro" id="IPR026928">
    <property type="entry name" value="FAX/IsoI-like"/>
</dbReference>
<dbReference type="Pfam" id="PF17171">
    <property type="entry name" value="GST_C_6"/>
    <property type="match status" value="1"/>
</dbReference>
<name>A0AAD7UEE7_9STRA</name>
<evidence type="ECO:0000313" key="6">
    <source>
        <dbReference type="Proteomes" id="UP001230188"/>
    </source>
</evidence>
<evidence type="ECO:0000313" key="5">
    <source>
        <dbReference type="EMBL" id="KAJ8602456.1"/>
    </source>
</evidence>
<feature type="transmembrane region" description="Helical" evidence="2">
    <location>
        <begin position="12"/>
        <end position="31"/>
    </location>
</feature>
<dbReference type="InterPro" id="IPR036249">
    <property type="entry name" value="Thioredoxin-like_sf"/>
</dbReference>
<feature type="domain" description="Thioredoxin-like fold" evidence="4">
    <location>
        <begin position="65"/>
        <end position="157"/>
    </location>
</feature>
<comment type="similarity">
    <text evidence="1">Belongs to the FAX family.</text>
</comment>
<protein>
    <submittedName>
        <fullName evidence="5">Uncharacterized protein</fullName>
    </submittedName>
</protein>
<organism evidence="5 6">
    <name type="scientific">Chrysophaeum taylorii</name>
    <dbReference type="NCBI Taxonomy" id="2483200"/>
    <lineage>
        <taxon>Eukaryota</taxon>
        <taxon>Sar</taxon>
        <taxon>Stramenopiles</taxon>
        <taxon>Ochrophyta</taxon>
        <taxon>Pelagophyceae</taxon>
        <taxon>Pelagomonadales</taxon>
        <taxon>Pelagomonadaceae</taxon>
        <taxon>Chrysophaeum</taxon>
    </lineage>
</organism>
<keyword evidence="2" id="KW-0472">Membrane</keyword>
<reference evidence="5" key="1">
    <citation type="submission" date="2023-01" db="EMBL/GenBank/DDBJ databases">
        <title>Metagenome sequencing of chrysophaentin producing Chrysophaeum taylorii.</title>
        <authorList>
            <person name="Davison J."/>
            <person name="Bewley C."/>
        </authorList>
    </citation>
    <scope>NUCLEOTIDE SEQUENCE</scope>
    <source>
        <strain evidence="5">NIES-1699</strain>
    </source>
</reference>
<dbReference type="SFLD" id="SFLDG01200">
    <property type="entry name" value="SUF1.1"/>
    <property type="match status" value="1"/>
</dbReference>
<dbReference type="PANTHER" id="PTHR12289">
    <property type="entry name" value="METAXIN RELATED"/>
    <property type="match status" value="1"/>
</dbReference>
<dbReference type="CDD" id="cd03193">
    <property type="entry name" value="GST_C_Metaxin"/>
    <property type="match status" value="1"/>
</dbReference>
<accession>A0AAD7UEE7</accession>
<dbReference type="SFLD" id="SFLDG01180">
    <property type="entry name" value="SUF1"/>
    <property type="match status" value="1"/>
</dbReference>
<dbReference type="Gene3D" id="1.20.1050.10">
    <property type="match status" value="1"/>
</dbReference>
<dbReference type="InterPro" id="IPR050931">
    <property type="entry name" value="Mito_Protein_Transport_Metaxin"/>
</dbReference>
<dbReference type="InterPro" id="IPR036282">
    <property type="entry name" value="Glutathione-S-Trfase_C_sf"/>
</dbReference>